<feature type="compositionally biased region" description="Acidic residues" evidence="1">
    <location>
        <begin position="154"/>
        <end position="185"/>
    </location>
</feature>
<protein>
    <recommendedName>
        <fullName evidence="6">Tudor domain-containing protein</fullName>
    </recommendedName>
</protein>
<dbReference type="CDD" id="cd20390">
    <property type="entry name" value="Tudor_ARID4_rpt2"/>
    <property type="match status" value="1"/>
</dbReference>
<dbReference type="SUPFAM" id="SSF63748">
    <property type="entry name" value="Tudor/PWWP/MBT"/>
    <property type="match status" value="1"/>
</dbReference>
<dbReference type="InterPro" id="IPR002999">
    <property type="entry name" value="Tudor"/>
</dbReference>
<evidence type="ECO:0000313" key="4">
    <source>
        <dbReference type="EMBL" id="KJE89662.1"/>
    </source>
</evidence>
<dbReference type="InterPro" id="IPR016197">
    <property type="entry name" value="Chromo-like_dom_sf"/>
</dbReference>
<dbReference type="GO" id="GO:0000976">
    <property type="term" value="F:transcription cis-regulatory region binding"/>
    <property type="evidence" value="ECO:0007669"/>
    <property type="project" value="TreeGrafter"/>
</dbReference>
<dbReference type="SUPFAM" id="SSF54160">
    <property type="entry name" value="Chromo domain-like"/>
    <property type="match status" value="1"/>
</dbReference>
<dbReference type="InterPro" id="IPR051232">
    <property type="entry name" value="ARID/SWI1_ChromRemod"/>
</dbReference>
<feature type="compositionally biased region" description="Polar residues" evidence="1">
    <location>
        <begin position="234"/>
        <end position="264"/>
    </location>
</feature>
<evidence type="ECO:0008006" key="6">
    <source>
        <dbReference type="Google" id="ProtNLM"/>
    </source>
</evidence>
<feature type="compositionally biased region" description="Low complexity" evidence="1">
    <location>
        <begin position="662"/>
        <end position="672"/>
    </location>
</feature>
<dbReference type="GO" id="GO:0005634">
    <property type="term" value="C:nucleus"/>
    <property type="evidence" value="ECO:0007669"/>
    <property type="project" value="TreeGrafter"/>
</dbReference>
<feature type="domain" description="Tudor" evidence="3">
    <location>
        <begin position="56"/>
        <end position="113"/>
    </location>
</feature>
<dbReference type="InterPro" id="IPR025995">
    <property type="entry name" value="Tudor-knot"/>
</dbReference>
<feature type="compositionally biased region" description="Low complexity" evidence="1">
    <location>
        <begin position="1009"/>
        <end position="1026"/>
    </location>
</feature>
<keyword evidence="5" id="KW-1185">Reference proteome</keyword>
<feature type="domain" description="Tudor" evidence="3">
    <location>
        <begin position="439"/>
        <end position="500"/>
    </location>
</feature>
<dbReference type="PANTHER" id="PTHR13964:SF27">
    <property type="entry name" value="HAT-TRICK, ISOFORM D"/>
    <property type="match status" value="1"/>
</dbReference>
<feature type="region of interest" description="Disordered" evidence="1">
    <location>
        <begin position="992"/>
        <end position="1053"/>
    </location>
</feature>
<dbReference type="SMART" id="SM00333">
    <property type="entry name" value="TUDOR"/>
    <property type="match status" value="2"/>
</dbReference>
<feature type="compositionally biased region" description="Low complexity" evidence="1">
    <location>
        <begin position="513"/>
        <end position="522"/>
    </location>
</feature>
<evidence type="ECO:0000259" key="3">
    <source>
        <dbReference type="SMART" id="SM00333"/>
    </source>
</evidence>
<dbReference type="Proteomes" id="UP000008743">
    <property type="component" value="Unassembled WGS sequence"/>
</dbReference>
<dbReference type="CDD" id="cd20389">
    <property type="entry name" value="Tudor_ARID4_rpt1"/>
    <property type="match status" value="1"/>
</dbReference>
<sequence>MADDYTPLAVGTDVSAKYRGAFCEAKVKSVDRVTQCKVRFNADKRVLMLDSTNIRGTIAEGATVDAMSQQDNKYRPATILRLFDGSTYTVEFDDGDIKTVKRNNLTLKGKPAFLHASTLDDMPLTDPETLVKVALGKKHRQGSKRSRKHANGEGGDDDNDDDDDGDDDDEDDNDDDDGSNSDEGESSASVASEHEEDSATIAVKSAGRAATATPPPTTASATSPVRGRGKAASNAPSTSSPLANGSSSRGTSSPQLGSSGTASRNNHAAAAPDNNPAPLKRELVLVNLSSMKPKGEEYWAPAFIVPTSELGGQKELRPDADECVVRVLEDARFLVVDKTGVKPFILTQDPYLRLARFSAFRENDGVLSALAYLKDGSLPDGFQWEAWEREDVRLHVTRLKSSSQFQNRGDGSDSMLGASDLDDAEEKYIPADLDIDAESVYPIGGRVEAKHNSSVYPAKVVAIRAIKRKPQYLIHYDGWNKRYDEWVQQSAIVRGTLMKRKPRSENDTPGASPPRSSTLASTSPPPPAPATRASTASPTLSQAPPPLPPSSASSTSSSGKSPVIGKPESRRGSGKTAARPATPTIATTPSAAASTVASTQASGSATPVPMEGIVSRTDSPAPGELEETAPESGGGDDSQPASGAGNKKRGGKAAKGARKPTAPASVSDASAGGADGALPESDAKQQPQPAPVDEPVSSFVPVPSTAPVAASRKRTAAAAGLDSSESNGAKATNGHASSADEGAGTDAPVASETGRRKRPPPAVTQPKKSTRLRGQEPEVTTVSDTEDAEADTNSAAANNIVLPTNAEAQTGFLPPTSAIIDPNTLLAANAAALGIPVAHLDPSTGLTGVPQLMPGLVPAPLAMMMQPPGVPSLYATEEDEEEEEEEEEEADEDEEDGKESAESSEGEQQSAMDETSQDQQLLFQQQQQQQHQLQLQMQMQPMHLGYPSMGQQQPSQFLVPLSNSVGTSGFTPSNTLPFSSLPSAFSQGGMLPANGSSLGASSFGVPVHQQQQQQPPQQQPPQQQQPQLPPPQQQQQQQQPEMGNMLPPGHLSQMDAQQHGVAPYAEAHDPAQLAHYQNQSQLPHLPHFMPQQQQLQQQQQQGYQHNGFVPYDQSQQQQQQQQQQQYMMQTGGQVPIAPGMSLLPPQPQGLFINDELIGEYGSAGILQAALLSPAASTSPVLLFGPPSPPAHYGYGYYEPEVPITEHEHATQQAEFAARTHQLAATVQQACMRTPEQDAANTRPQAKVLLYGKQWLSRLNDQNRERMARNGEADSQTIVTRMKMLQRDYNKHRLHLRALGRKSGRDSSTTAAVAAADLATTTTTTTTTRAESFAEAAPLPIAAPVEAVTVNAAPAAMVV</sequence>
<gene>
    <name evidence="4" type="ORF">CAOG_001097</name>
</gene>
<feature type="compositionally biased region" description="Low complexity" evidence="1">
    <location>
        <begin position="265"/>
        <end position="276"/>
    </location>
</feature>
<dbReference type="GO" id="GO:0006357">
    <property type="term" value="P:regulation of transcription by RNA polymerase II"/>
    <property type="evidence" value="ECO:0007669"/>
    <property type="project" value="TreeGrafter"/>
</dbReference>
<organism evidence="4 5">
    <name type="scientific">Capsaspora owczarzaki (strain ATCC 30864)</name>
    <dbReference type="NCBI Taxonomy" id="595528"/>
    <lineage>
        <taxon>Eukaryota</taxon>
        <taxon>Filasterea</taxon>
        <taxon>Capsaspora</taxon>
    </lineage>
</organism>
<feature type="compositionally biased region" description="Low complexity" evidence="1">
    <location>
        <begin position="576"/>
        <end position="606"/>
    </location>
</feature>
<feature type="compositionally biased region" description="Basic residues" evidence="1">
    <location>
        <begin position="135"/>
        <end position="149"/>
    </location>
</feature>
<dbReference type="eggNOG" id="KOG2744">
    <property type="taxonomic scope" value="Eukaryota"/>
</dbReference>
<evidence type="ECO:0000313" key="5">
    <source>
        <dbReference type="Proteomes" id="UP000008743"/>
    </source>
</evidence>
<proteinExistence type="predicted"/>
<feature type="compositionally biased region" description="Acidic residues" evidence="1">
    <location>
        <begin position="876"/>
        <end position="905"/>
    </location>
</feature>
<dbReference type="EMBL" id="KE346360">
    <property type="protein sequence ID" value="KJE89662.1"/>
    <property type="molecule type" value="Genomic_DNA"/>
</dbReference>
<feature type="region of interest" description="Disordered" evidence="1">
    <location>
        <begin position="867"/>
        <end position="927"/>
    </location>
</feature>
<dbReference type="PANTHER" id="PTHR13964">
    <property type="entry name" value="RBP-RELATED"/>
    <property type="match status" value="1"/>
</dbReference>
<feature type="compositionally biased region" description="Basic residues" evidence="1">
    <location>
        <begin position="646"/>
        <end position="658"/>
    </location>
</feature>
<feature type="compositionally biased region" description="Low complexity" evidence="1">
    <location>
        <begin position="530"/>
        <end position="542"/>
    </location>
</feature>
<feature type="region of interest" description="Disordered" evidence="1">
    <location>
        <begin position="135"/>
        <end position="276"/>
    </location>
</feature>
<dbReference type="OrthoDB" id="10068428at2759"/>
<dbReference type="InParanoid" id="A0A0D2VI94"/>
<evidence type="ECO:0000256" key="1">
    <source>
        <dbReference type="SAM" id="MobiDB-lite"/>
    </source>
</evidence>
<evidence type="ECO:0000259" key="2">
    <source>
        <dbReference type="SMART" id="SM00298"/>
    </source>
</evidence>
<name>A0A0D2VI94_CAPO3</name>
<feature type="compositionally biased region" description="Low complexity" evidence="1">
    <location>
        <begin position="917"/>
        <end position="927"/>
    </location>
</feature>
<dbReference type="STRING" id="595528.A0A0D2VI94"/>
<dbReference type="Pfam" id="PF11717">
    <property type="entry name" value="Tudor-knot"/>
    <property type="match status" value="1"/>
</dbReference>
<dbReference type="InterPro" id="IPR000953">
    <property type="entry name" value="Chromo/chromo_shadow_dom"/>
</dbReference>
<feature type="domain" description="Chromo" evidence="2">
    <location>
        <begin position="455"/>
        <end position="506"/>
    </location>
</feature>
<accession>A0A0D2VI94</accession>
<dbReference type="SMART" id="SM00298">
    <property type="entry name" value="CHROMO"/>
    <property type="match status" value="1"/>
</dbReference>
<dbReference type="Gene3D" id="2.30.30.140">
    <property type="match status" value="3"/>
</dbReference>
<feature type="compositionally biased region" description="Polar residues" evidence="1">
    <location>
        <begin position="723"/>
        <end position="736"/>
    </location>
</feature>
<feature type="region of interest" description="Disordered" evidence="1">
    <location>
        <begin position="497"/>
        <end position="790"/>
    </location>
</feature>
<reference evidence="5" key="1">
    <citation type="submission" date="2011-02" db="EMBL/GenBank/DDBJ databases">
        <title>The Genome Sequence of Capsaspora owczarzaki ATCC 30864.</title>
        <authorList>
            <person name="Russ C."/>
            <person name="Cuomo C."/>
            <person name="Burger G."/>
            <person name="Gray M.W."/>
            <person name="Holland P.W.H."/>
            <person name="King N."/>
            <person name="Lang F.B.F."/>
            <person name="Roger A.J."/>
            <person name="Ruiz-Trillo I."/>
            <person name="Young S.K."/>
            <person name="Zeng Q."/>
            <person name="Gargeya S."/>
            <person name="Alvarado L."/>
            <person name="Berlin A."/>
            <person name="Chapman S.B."/>
            <person name="Chen Z."/>
            <person name="Freedman E."/>
            <person name="Gellesch M."/>
            <person name="Goldberg J."/>
            <person name="Griggs A."/>
            <person name="Gujja S."/>
            <person name="Heilman E."/>
            <person name="Heiman D."/>
            <person name="Howarth C."/>
            <person name="Mehta T."/>
            <person name="Neiman D."/>
            <person name="Pearson M."/>
            <person name="Roberts A."/>
            <person name="Saif S."/>
            <person name="Shea T."/>
            <person name="Shenoy N."/>
            <person name="Sisk P."/>
            <person name="Stolte C."/>
            <person name="Sykes S."/>
            <person name="White J."/>
            <person name="Yandava C."/>
            <person name="Haas B."/>
            <person name="Nusbaum C."/>
            <person name="Birren B."/>
        </authorList>
    </citation>
    <scope>NUCLEOTIDE SEQUENCE</scope>
    <source>
        <strain evidence="5">ATCC 30864</strain>
    </source>
</reference>
<dbReference type="CDD" id="cd20104">
    <property type="entry name" value="MBT_PHF20L1-like"/>
    <property type="match status" value="1"/>
</dbReference>